<dbReference type="Proteomes" id="UP000218231">
    <property type="component" value="Unassembled WGS sequence"/>
</dbReference>
<comment type="similarity">
    <text evidence="8">Belongs to the two pore domain potassium channel (TC 1.A.1.8) family.</text>
</comment>
<dbReference type="Gene3D" id="1.10.287.70">
    <property type="match status" value="1"/>
</dbReference>
<dbReference type="GO" id="GO:0022841">
    <property type="term" value="F:potassium ion leak channel activity"/>
    <property type="evidence" value="ECO:0007669"/>
    <property type="project" value="TreeGrafter"/>
</dbReference>
<evidence type="ECO:0000256" key="3">
    <source>
        <dbReference type="ARBA" id="ARBA00022692"/>
    </source>
</evidence>
<sequence>MPLSRAVMHKLQFARGIGQREMLRANTLPSITRAKVGCFARMKIYEENARFALISLLLIVYLMFGAVLFNALERENEIKEKNEGTTNGLIYDKPRFDMLGALFFSGTVISTIGFGTSTPHTALGRFLTIIYGVVGCTCCVLFFNLFLERLVTALSYLLRYMHEKKLQRRLKKCQNQTQPITLLINNEDYPESASSCEEAMDNWRPSVYKVFICLFSFATIGFGDYVSNQKEITTVNEDFYRLLNFLLLTLGACCFYCLFNVSSIVVRQLLNWIIKKMDIKVEGQFCCFRKKKRYMGLGLRPPRGGKLGEMNLKLLVILGLTIAVALACTRSRSPHKTCTKWAIVKKGDSDKSGEGPKPITDRRGRKCVEWEILQSNGQWKTVKASKKTIVVNFDVDVNKDGSKDFYDYYHYYTDPEDIKKGSKSGSHESGSGGD</sequence>
<dbReference type="InterPro" id="IPR013099">
    <property type="entry name" value="K_chnl_dom"/>
</dbReference>
<keyword evidence="3 8" id="KW-0812">Transmembrane</keyword>
<dbReference type="Pfam" id="PF07885">
    <property type="entry name" value="Ion_trans_2"/>
    <property type="match status" value="1"/>
</dbReference>
<dbReference type="PRINTS" id="PR01333">
    <property type="entry name" value="2POREKCHANEL"/>
</dbReference>
<evidence type="ECO:0000256" key="1">
    <source>
        <dbReference type="ARBA" id="ARBA00004141"/>
    </source>
</evidence>
<feature type="region of interest" description="Disordered" evidence="9">
    <location>
        <begin position="415"/>
        <end position="434"/>
    </location>
</feature>
<keyword evidence="7 8" id="KW-0407">Ion channel</keyword>
<evidence type="ECO:0000259" key="11">
    <source>
        <dbReference type="Pfam" id="PF07885"/>
    </source>
</evidence>
<evidence type="ECO:0000256" key="8">
    <source>
        <dbReference type="RuleBase" id="RU003857"/>
    </source>
</evidence>
<dbReference type="SUPFAM" id="SSF81324">
    <property type="entry name" value="Voltage-gated potassium channels"/>
    <property type="match status" value="1"/>
</dbReference>
<evidence type="ECO:0000256" key="6">
    <source>
        <dbReference type="ARBA" id="ARBA00023136"/>
    </source>
</evidence>
<reference evidence="12 13" key="1">
    <citation type="journal article" date="2017" name="Curr. Biol.">
        <title>Genome architecture and evolution of a unichromosomal asexual nematode.</title>
        <authorList>
            <person name="Fradin H."/>
            <person name="Zegar C."/>
            <person name="Gutwein M."/>
            <person name="Lucas J."/>
            <person name="Kovtun M."/>
            <person name="Corcoran D."/>
            <person name="Baugh L.R."/>
            <person name="Kiontke K."/>
            <person name="Gunsalus K."/>
            <person name="Fitch D.H."/>
            <person name="Piano F."/>
        </authorList>
    </citation>
    <scope>NUCLEOTIDE SEQUENCE [LARGE SCALE GENOMIC DNA]</scope>
    <source>
        <strain evidence="12">PF1309</strain>
    </source>
</reference>
<comment type="caution">
    <text evidence="12">The sequence shown here is derived from an EMBL/GenBank/DDBJ whole genome shotgun (WGS) entry which is preliminary data.</text>
</comment>
<evidence type="ECO:0000256" key="2">
    <source>
        <dbReference type="ARBA" id="ARBA00022448"/>
    </source>
</evidence>
<keyword evidence="2 8" id="KW-0813">Transport</keyword>
<feature type="transmembrane region" description="Helical" evidence="10">
    <location>
        <begin position="245"/>
        <end position="270"/>
    </location>
</feature>
<dbReference type="GO" id="GO:0015271">
    <property type="term" value="F:outward rectifier potassium channel activity"/>
    <property type="evidence" value="ECO:0007669"/>
    <property type="project" value="TreeGrafter"/>
</dbReference>
<dbReference type="OrthoDB" id="297496at2759"/>
<evidence type="ECO:0000256" key="7">
    <source>
        <dbReference type="ARBA" id="ARBA00023303"/>
    </source>
</evidence>
<evidence type="ECO:0000256" key="10">
    <source>
        <dbReference type="SAM" id="Phobius"/>
    </source>
</evidence>
<dbReference type="EMBL" id="LIAE01010684">
    <property type="protein sequence ID" value="PAV56616.1"/>
    <property type="molecule type" value="Genomic_DNA"/>
</dbReference>
<evidence type="ECO:0000256" key="9">
    <source>
        <dbReference type="SAM" id="MobiDB-lite"/>
    </source>
</evidence>
<comment type="subcellular location">
    <subcellularLocation>
        <location evidence="1">Membrane</location>
        <topology evidence="1">Multi-pass membrane protein</topology>
    </subcellularLocation>
</comment>
<evidence type="ECO:0000256" key="5">
    <source>
        <dbReference type="ARBA" id="ARBA00023065"/>
    </source>
</evidence>
<proteinExistence type="inferred from homology"/>
<dbReference type="GO" id="GO:0005886">
    <property type="term" value="C:plasma membrane"/>
    <property type="evidence" value="ECO:0007669"/>
    <property type="project" value="TreeGrafter"/>
</dbReference>
<feature type="transmembrane region" description="Helical" evidence="10">
    <location>
        <begin position="129"/>
        <end position="158"/>
    </location>
</feature>
<feature type="domain" description="Potassium channel" evidence="11">
    <location>
        <begin position="58"/>
        <end position="150"/>
    </location>
</feature>
<dbReference type="AlphaFoldDB" id="A0A2A2J4A8"/>
<dbReference type="STRING" id="2018661.A0A2A2J4A8"/>
<evidence type="ECO:0000256" key="4">
    <source>
        <dbReference type="ARBA" id="ARBA00022989"/>
    </source>
</evidence>
<dbReference type="PANTHER" id="PTHR11003:SF10">
    <property type="entry name" value="POTASSIUM CHANNEL DOMAIN-CONTAINING PROTEIN"/>
    <property type="match status" value="1"/>
</dbReference>
<evidence type="ECO:0000313" key="12">
    <source>
        <dbReference type="EMBL" id="PAV56616.1"/>
    </source>
</evidence>
<dbReference type="InterPro" id="IPR003280">
    <property type="entry name" value="2pore_dom_K_chnl"/>
</dbReference>
<evidence type="ECO:0000313" key="13">
    <source>
        <dbReference type="Proteomes" id="UP000218231"/>
    </source>
</evidence>
<keyword evidence="5 8" id="KW-0406">Ion transport</keyword>
<organism evidence="12 13">
    <name type="scientific">Diploscapter pachys</name>
    <dbReference type="NCBI Taxonomy" id="2018661"/>
    <lineage>
        <taxon>Eukaryota</taxon>
        <taxon>Metazoa</taxon>
        <taxon>Ecdysozoa</taxon>
        <taxon>Nematoda</taxon>
        <taxon>Chromadorea</taxon>
        <taxon>Rhabditida</taxon>
        <taxon>Rhabditina</taxon>
        <taxon>Rhabditomorpha</taxon>
        <taxon>Rhabditoidea</taxon>
        <taxon>Rhabditidae</taxon>
        <taxon>Diploscapter</taxon>
    </lineage>
</organism>
<protein>
    <recommendedName>
        <fullName evidence="11">Potassium channel domain-containing protein</fullName>
    </recommendedName>
</protein>
<keyword evidence="6 10" id="KW-0472">Membrane</keyword>
<dbReference type="GO" id="GO:0030322">
    <property type="term" value="P:stabilization of membrane potential"/>
    <property type="evidence" value="ECO:0007669"/>
    <property type="project" value="TreeGrafter"/>
</dbReference>
<feature type="transmembrane region" description="Helical" evidence="10">
    <location>
        <begin position="51"/>
        <end position="72"/>
    </location>
</feature>
<feature type="transmembrane region" description="Helical" evidence="10">
    <location>
        <begin position="207"/>
        <end position="225"/>
    </location>
</feature>
<keyword evidence="4 10" id="KW-1133">Transmembrane helix</keyword>
<keyword evidence="13" id="KW-1185">Reference proteome</keyword>
<feature type="compositionally biased region" description="Low complexity" evidence="9">
    <location>
        <begin position="423"/>
        <end position="434"/>
    </location>
</feature>
<name>A0A2A2J4A8_9BILA</name>
<feature type="transmembrane region" description="Helical" evidence="10">
    <location>
        <begin position="99"/>
        <end position="117"/>
    </location>
</feature>
<dbReference type="PANTHER" id="PTHR11003">
    <property type="entry name" value="POTASSIUM CHANNEL, SUBFAMILY K"/>
    <property type="match status" value="1"/>
</dbReference>
<gene>
    <name evidence="12" type="ORF">WR25_04161</name>
</gene>
<accession>A0A2A2J4A8</accession>